<feature type="transmembrane region" description="Helical" evidence="2">
    <location>
        <begin position="221"/>
        <end position="242"/>
    </location>
</feature>
<name>A0A439DK44_9PEZI</name>
<feature type="transmembrane region" description="Helical" evidence="2">
    <location>
        <begin position="148"/>
        <end position="169"/>
    </location>
</feature>
<feature type="region of interest" description="Disordered" evidence="1">
    <location>
        <begin position="244"/>
        <end position="274"/>
    </location>
</feature>
<feature type="region of interest" description="Disordered" evidence="1">
    <location>
        <begin position="845"/>
        <end position="942"/>
    </location>
</feature>
<dbReference type="EMBL" id="RYZI01000003">
    <property type="protein sequence ID" value="RWA14785.1"/>
    <property type="molecule type" value="Genomic_DNA"/>
</dbReference>
<feature type="compositionally biased region" description="Basic and acidic residues" evidence="1">
    <location>
        <begin position="295"/>
        <end position="304"/>
    </location>
</feature>
<feature type="region of interest" description="Disordered" evidence="1">
    <location>
        <begin position="295"/>
        <end position="322"/>
    </location>
</feature>
<sequence>MAVPGTIQALIAAFSFGILFNAASAALVLYVKGHGSAIYRDGLRLVLILFLLTSISWALVEFLATLIEPSATSTCQVAVIFSSLFDQFGRAFVEQYLTWAVRKGDNKTPFSLLPQILVFGRFFVGIAFTAVTRTQFKPTCAPISSVRAVSFTTIALDAAIIGLLAAQAFSNGTTGKGPDSHSTTLGNKAARLIVVGLALWWGTSVTLLLGLESLDLFYKTALPGIGLTVLVALVTILSQTLAVPRQPPRRPDSPMSRGARDLSSSDSADYPPSRYEDLKEATNLSMSGFATRVETGRGIRRNDDGTFPTISRPMGAGSDVNRNPTQRQLLSVAKSSDLAPALSEVPPLPENWGIIKSMGGRMKAVPKLKIKAEKLAISNPILNKDENMQTSLRKINTIGLAEAASNDRLRREKYARRISTLIAQRPAPRPPSPQTLPETLTAEPQVAGELERPESMKTDRTSGGLSVEANASSTATQLSPGVEAVRRRSPRQPEPATLATPFRVIRPGEPIRIPIPRPPERDQNLPPTKPEPVKTPLQRRPTTGLPSNPRAQTLKSSTKEASNQKTQTIMFVNNIVYSDPNAVGDIIQGATKLPQPPDSGDSVVNRPRPIPRKGAQDRQVFPAEVSPNHLHRRSKSAGSIVSRKSILQSVPGSPTGLPSLPPIPPITSLTTRTVPNSTKSMTVEEKMSLFYPSELSALSSTELSSRRRSSVPNLPPIPVVPQEEHVQQPVDALFDVESNNDPRVSRDSKRSTARTSSLLGITMGSQYVSQSSTLAASFKNRDPVGELGNPWLPGIADEEVKRRSSPVIPVGRQPSASIFQSEVRFGDEETMTNWGSVHSPIAPVSRQNARSTYIQKSSRNATSPEELPIMTLDESLEGLGGNRSSLDSKGDESPSSNSHVPQHLSGHFHHRPGDDCPTFSARGDSTRPRKMPPPTPLLLNGHGTKPEIIIQVAEPSPIESPRVAYEAIQVQLKNFEKSDRDSVEGSGRHLALLANLEQELGQLESKWQSTHEHLGRDSMSSIQTSPSRNSRPNSTTLALSRPSSQRSSFANTIADRRASRRARLQRKGGEETLDTLSRNSSQSSETIRGASLQTGLIETHEQYMEQLPELLMKRDNSTALSISKASIGSPSPSATDEAYFGVESEASSGTSSLEALRPASPVHLLWSKGESKQVSSRSWLWEPQTRTPQERNQPYYLLGVYVRPSTRKHLSPLTIESSNLWQDSSKLTPIESHEGLWNSQPSQRPIPAKAPVRPVTIRPPRKNKRVTLLPDIIENPEPLPDKRGTLGIFQFPWGEKSEHASLQYRPSRVFTAMPGTMTTGSLADSAVAGTRAQEFEATEYSSSFFDDYDEEVDNFSDFSSNGDDEFDETTLWEIASLLQTDQVPSKNSLLPMPLQSSPSIDASLLAGYATDMPFDDEYGNENMVEIAVSLEEQNISDDIVRPTLWTPQQMSQDSLQTLGLPQHEGWSWGLNERVTMPLKRTRAQPLTDDLVPIQSTQLWSPMAKEMENRNKFFLWAASNASEPKATSSIQIVQAQHQLPRLWVKSSVVTNSTTQHVPSTLGLPQPKAQVWQDLVSLNSVMKRSKARPERSLLIENLWTSQANVVEDEKVGFLWQGELSTNAKRIPTLFEVDPRRKNYRTTSADPAALVIVRKPRTIQQPPQVLKSSQLWTNSQITRLEVEWITMCRNLSAPSPSSPSSLSISTDAALAKTSPAPAPASATSSKSKGGIFSNWFGKKTKKDLATTIIPAGEPDATTSNYGPPEQAEGILVKAPDYTALAKPAHIALRHRHRRTVVYNANWDAALAEAVTASYPRTILALRASYPQDWDTQLGEAIIAGHVSRKATRQQAPSRDWSLELHQTVSESSPEFIYPRGQKLAYQWNTELPNEIEKDKSSQLSGYDVAVRHPVFFGSLKTATETTHPALTGYRAATTALSRNIRPVAEEPMMRHMDASMIASASPNTPSLWTKPLESQAVIVDGLWTFPAEADSNSKVVRQRVRDNNLTGYYPMRRNNMARSLVSDIEIGFGKQRLWHYGSEGRDLRHSSPYDKNWLENPVN</sequence>
<feature type="compositionally biased region" description="Polar residues" evidence="1">
    <location>
        <begin position="1074"/>
        <end position="1093"/>
    </location>
</feature>
<comment type="caution">
    <text evidence="3">The sequence shown here is derived from an EMBL/GenBank/DDBJ whole genome shotgun (WGS) entry which is preliminary data.</text>
</comment>
<feature type="compositionally biased region" description="Polar residues" evidence="1">
    <location>
        <begin position="461"/>
        <end position="479"/>
    </location>
</feature>
<keyword evidence="2" id="KW-0472">Membrane</keyword>
<dbReference type="STRING" id="363999.A0A439DK44"/>
<feature type="transmembrane region" description="Helical" evidence="2">
    <location>
        <begin position="6"/>
        <end position="31"/>
    </location>
</feature>
<evidence type="ECO:0000313" key="3">
    <source>
        <dbReference type="EMBL" id="RWA14785.1"/>
    </source>
</evidence>
<keyword evidence="4" id="KW-1185">Reference proteome</keyword>
<dbReference type="Proteomes" id="UP000286045">
    <property type="component" value="Unassembled WGS sequence"/>
</dbReference>
<reference evidence="3 4" key="1">
    <citation type="submission" date="2018-12" db="EMBL/GenBank/DDBJ databases">
        <title>Draft genome sequence of Xylaria grammica IHI A82.</title>
        <authorList>
            <person name="Buettner E."/>
            <person name="Kellner H."/>
        </authorList>
    </citation>
    <scope>NUCLEOTIDE SEQUENCE [LARGE SCALE GENOMIC DNA]</scope>
    <source>
        <strain evidence="3 4">IHI A82</strain>
    </source>
</reference>
<feature type="transmembrane region" description="Helical" evidence="2">
    <location>
        <begin position="189"/>
        <end position="209"/>
    </location>
</feature>
<organism evidence="3 4">
    <name type="scientific">Xylaria grammica</name>
    <dbReference type="NCBI Taxonomy" id="363999"/>
    <lineage>
        <taxon>Eukaryota</taxon>
        <taxon>Fungi</taxon>
        <taxon>Dikarya</taxon>
        <taxon>Ascomycota</taxon>
        <taxon>Pezizomycotina</taxon>
        <taxon>Sordariomycetes</taxon>
        <taxon>Xylariomycetidae</taxon>
        <taxon>Xylariales</taxon>
        <taxon>Xylariaceae</taxon>
        <taxon>Xylaria</taxon>
    </lineage>
</organism>
<evidence type="ECO:0000256" key="2">
    <source>
        <dbReference type="SAM" id="Phobius"/>
    </source>
</evidence>
<evidence type="ECO:0000313" key="4">
    <source>
        <dbReference type="Proteomes" id="UP000286045"/>
    </source>
</evidence>
<protein>
    <submittedName>
        <fullName evidence="3">Uncharacterized protein</fullName>
    </submittedName>
</protein>
<evidence type="ECO:0000256" key="1">
    <source>
        <dbReference type="SAM" id="MobiDB-lite"/>
    </source>
</evidence>
<gene>
    <name evidence="3" type="ORF">EKO27_g259</name>
</gene>
<feature type="transmembrane region" description="Helical" evidence="2">
    <location>
        <begin position="116"/>
        <end position="136"/>
    </location>
</feature>
<feature type="compositionally biased region" description="Low complexity" evidence="1">
    <location>
        <begin position="505"/>
        <end position="514"/>
    </location>
</feature>
<feature type="region of interest" description="Disordered" evidence="1">
    <location>
        <begin position="1007"/>
        <end position="1093"/>
    </location>
</feature>
<feature type="region of interest" description="Disordered" evidence="1">
    <location>
        <begin position="648"/>
        <end position="677"/>
    </location>
</feature>
<feature type="compositionally biased region" description="Basic and acidic residues" evidence="1">
    <location>
        <begin position="449"/>
        <end position="460"/>
    </location>
</feature>
<feature type="compositionally biased region" description="Polar residues" evidence="1">
    <location>
        <begin position="1018"/>
        <end position="1051"/>
    </location>
</feature>
<keyword evidence="2" id="KW-0812">Transmembrane</keyword>
<feature type="region of interest" description="Disordered" evidence="1">
    <location>
        <begin position="421"/>
        <end position="563"/>
    </location>
</feature>
<feature type="region of interest" description="Disordered" evidence="1">
    <location>
        <begin position="1234"/>
        <end position="1256"/>
    </location>
</feature>
<proteinExistence type="predicted"/>
<keyword evidence="2" id="KW-1133">Transmembrane helix</keyword>
<feature type="compositionally biased region" description="Polar residues" evidence="1">
    <location>
        <begin position="540"/>
        <end position="563"/>
    </location>
</feature>
<accession>A0A439DK44</accession>
<feature type="compositionally biased region" description="Polar residues" evidence="1">
    <location>
        <begin position="845"/>
        <end position="863"/>
    </location>
</feature>
<feature type="transmembrane region" description="Helical" evidence="2">
    <location>
        <begin position="43"/>
        <end position="60"/>
    </location>
</feature>